<dbReference type="KEGG" id="ssan:NX02_06465"/>
<gene>
    <name evidence="1" type="ORF">NX02_06465</name>
</gene>
<proteinExistence type="predicted"/>
<protein>
    <submittedName>
        <fullName evidence="1">Uncharacterized protein</fullName>
    </submittedName>
</protein>
<sequence>MVVENLAPEEARGSNPFGCAKFFNATGSLTPPMPAAALYHYSW</sequence>
<evidence type="ECO:0000313" key="2">
    <source>
        <dbReference type="Proteomes" id="UP000018851"/>
    </source>
</evidence>
<evidence type="ECO:0000313" key="1">
    <source>
        <dbReference type="EMBL" id="AHE53023.1"/>
    </source>
</evidence>
<name>W0A9P0_9SPHN</name>
<dbReference type="Proteomes" id="UP000018851">
    <property type="component" value="Chromosome"/>
</dbReference>
<reference evidence="1 2" key="1">
    <citation type="submission" date="2013-07" db="EMBL/GenBank/DDBJ databases">
        <title>Completed genome of Sphingomonas sanxanigenens NX02.</title>
        <authorList>
            <person name="Ma T."/>
            <person name="Huang H."/>
            <person name="Wu M."/>
            <person name="Li X."/>
            <person name="Li G."/>
        </authorList>
    </citation>
    <scope>NUCLEOTIDE SEQUENCE [LARGE SCALE GENOMIC DNA]</scope>
    <source>
        <strain evidence="1 2">NX02</strain>
    </source>
</reference>
<accession>W0A9P0</accession>
<dbReference type="EMBL" id="CP006644">
    <property type="protein sequence ID" value="AHE53023.1"/>
    <property type="molecule type" value="Genomic_DNA"/>
</dbReference>
<dbReference type="PATRIC" id="fig|1123269.5.peg.1252"/>
<keyword evidence="2" id="KW-1185">Reference proteome</keyword>
<dbReference type="HOGENOM" id="CLU_3239773_0_0_5"/>
<dbReference type="AlphaFoldDB" id="W0A9P0"/>
<dbReference type="STRING" id="1123269.NX02_06465"/>
<organism evidence="1 2">
    <name type="scientific">Sphingomonas sanxanigenens DSM 19645 = NX02</name>
    <dbReference type="NCBI Taxonomy" id="1123269"/>
    <lineage>
        <taxon>Bacteria</taxon>
        <taxon>Pseudomonadati</taxon>
        <taxon>Pseudomonadota</taxon>
        <taxon>Alphaproteobacteria</taxon>
        <taxon>Sphingomonadales</taxon>
        <taxon>Sphingomonadaceae</taxon>
        <taxon>Sphingomonas</taxon>
    </lineage>
</organism>